<dbReference type="InterPro" id="IPR036217">
    <property type="entry name" value="MethylDNA_cys_MeTrfase_DNAb"/>
</dbReference>
<evidence type="ECO:0000259" key="2">
    <source>
        <dbReference type="Pfam" id="PF01035"/>
    </source>
</evidence>
<keyword evidence="4" id="KW-1185">Reference proteome</keyword>
<dbReference type="PANTHER" id="PTHR42942">
    <property type="entry name" value="6-O-METHYLGUANINE DNA METHYLTRANSFERASE"/>
    <property type="match status" value="1"/>
</dbReference>
<organism evidence="3 4">
    <name type="scientific">Zhongshania guokunii</name>
    <dbReference type="NCBI Taxonomy" id="641783"/>
    <lineage>
        <taxon>Bacteria</taxon>
        <taxon>Pseudomonadati</taxon>
        <taxon>Pseudomonadota</taxon>
        <taxon>Gammaproteobacteria</taxon>
        <taxon>Cellvibrionales</taxon>
        <taxon>Spongiibacteraceae</taxon>
        <taxon>Zhongshania</taxon>
    </lineage>
</organism>
<feature type="domain" description="Methylated-DNA-[protein]-cysteine S-methyltransferase DNA binding" evidence="2">
    <location>
        <begin position="5"/>
        <end position="84"/>
    </location>
</feature>
<comment type="caution">
    <text evidence="3">The sequence shown here is derived from an EMBL/GenBank/DDBJ whole genome shotgun (WGS) entry which is preliminary data.</text>
</comment>
<name>A0ABV3U8X6_9GAMM</name>
<dbReference type="SUPFAM" id="SSF46767">
    <property type="entry name" value="Methylated DNA-protein cysteine methyltransferase, C-terminal domain"/>
    <property type="match status" value="1"/>
</dbReference>
<proteinExistence type="predicted"/>
<dbReference type="Pfam" id="PF01035">
    <property type="entry name" value="DNA_binding_1"/>
    <property type="match status" value="1"/>
</dbReference>
<accession>A0ABV3U8X6</accession>
<gene>
    <name evidence="3" type="ORF">AB4876_15930</name>
</gene>
<evidence type="ECO:0000313" key="3">
    <source>
        <dbReference type="EMBL" id="MEX1670410.1"/>
    </source>
</evidence>
<dbReference type="RefSeq" id="WP_368382742.1">
    <property type="nucleotide sequence ID" value="NZ_JBFRYA010000016.1"/>
</dbReference>
<dbReference type="CDD" id="cd06445">
    <property type="entry name" value="ATase"/>
    <property type="match status" value="1"/>
</dbReference>
<protein>
    <submittedName>
        <fullName evidence="3">MGMT family protein</fullName>
    </submittedName>
</protein>
<dbReference type="InterPro" id="IPR014048">
    <property type="entry name" value="MethylDNA_cys_MeTrfase_DNA-bd"/>
</dbReference>
<evidence type="ECO:0000256" key="1">
    <source>
        <dbReference type="ARBA" id="ARBA00022763"/>
    </source>
</evidence>
<reference evidence="3 4" key="1">
    <citation type="journal article" date="2011" name="Int. J. Syst. Evol. Microbiol.">
        <title>Zhongshania antarctica gen. nov., sp. nov. and Zhongshania guokunii sp. nov., gammaproteobacteria respectively isolated from coastal attached (fast) ice and surface seawater of the Antarctic.</title>
        <authorList>
            <person name="Li H.J."/>
            <person name="Zhang X.Y."/>
            <person name="Chen C.X."/>
            <person name="Zhang Y.J."/>
            <person name="Gao Z.M."/>
            <person name="Yu Y."/>
            <person name="Chen X.L."/>
            <person name="Chen B."/>
            <person name="Zhang Y.Z."/>
        </authorList>
    </citation>
    <scope>NUCLEOTIDE SEQUENCE [LARGE SCALE GENOMIC DNA]</scope>
    <source>
        <strain evidence="3 4">ZS6-22T</strain>
    </source>
</reference>
<dbReference type="InterPro" id="IPR052520">
    <property type="entry name" value="ATL_DNA_repair"/>
</dbReference>
<dbReference type="InterPro" id="IPR036388">
    <property type="entry name" value="WH-like_DNA-bd_sf"/>
</dbReference>
<dbReference type="PANTHER" id="PTHR42942:SF1">
    <property type="entry name" value="ALKYLTRANSFERASE-LIKE PROTEIN 1"/>
    <property type="match status" value="1"/>
</dbReference>
<dbReference type="Gene3D" id="1.10.10.10">
    <property type="entry name" value="Winged helix-like DNA-binding domain superfamily/Winged helix DNA-binding domain"/>
    <property type="match status" value="1"/>
</dbReference>
<dbReference type="EMBL" id="JBFRYA010000016">
    <property type="protein sequence ID" value="MEX1670410.1"/>
    <property type="molecule type" value="Genomic_DNA"/>
</dbReference>
<dbReference type="Proteomes" id="UP001557485">
    <property type="component" value="Unassembled WGS sequence"/>
</dbReference>
<sequence>MNQAAEQVYAALLAIPAGRLCSYGDIAKLAGLPGRARWVGRLLSQLPTNSQLPWFRVINSQGKISFPPASSNYERQLRELIREGSAEASGKILWRQCRWP</sequence>
<evidence type="ECO:0000313" key="4">
    <source>
        <dbReference type="Proteomes" id="UP001557485"/>
    </source>
</evidence>
<keyword evidence="1" id="KW-0227">DNA damage</keyword>